<dbReference type="SUPFAM" id="SSF52540">
    <property type="entry name" value="P-loop containing nucleoside triphosphate hydrolases"/>
    <property type="match status" value="1"/>
</dbReference>
<dbReference type="GO" id="GO:0005886">
    <property type="term" value="C:plasma membrane"/>
    <property type="evidence" value="ECO:0007669"/>
    <property type="project" value="UniProtKB-SubCell"/>
</dbReference>
<keyword evidence="8 9" id="KW-0472">Membrane</keyword>
<keyword evidence="3" id="KW-1003">Cell membrane</keyword>
<keyword evidence="7 9" id="KW-1133">Transmembrane helix</keyword>
<feature type="transmembrane region" description="Helical" evidence="9">
    <location>
        <begin position="37"/>
        <end position="54"/>
    </location>
</feature>
<dbReference type="SUPFAM" id="SSF90123">
    <property type="entry name" value="ABC transporter transmembrane region"/>
    <property type="match status" value="1"/>
</dbReference>
<feature type="transmembrane region" description="Helical" evidence="9">
    <location>
        <begin position="6"/>
        <end position="25"/>
    </location>
</feature>
<evidence type="ECO:0000256" key="4">
    <source>
        <dbReference type="ARBA" id="ARBA00022692"/>
    </source>
</evidence>
<feature type="transmembrane region" description="Helical" evidence="9">
    <location>
        <begin position="125"/>
        <end position="158"/>
    </location>
</feature>
<feature type="domain" description="ABC transporter" evidence="10">
    <location>
        <begin position="321"/>
        <end position="562"/>
    </location>
</feature>
<keyword evidence="2" id="KW-0813">Transport</keyword>
<dbReference type="AlphaFoldDB" id="A0A917HYN2"/>
<dbReference type="GO" id="GO:0140359">
    <property type="term" value="F:ABC-type transporter activity"/>
    <property type="evidence" value="ECO:0007669"/>
    <property type="project" value="InterPro"/>
</dbReference>
<keyword evidence="13" id="KW-1185">Reference proteome</keyword>
<evidence type="ECO:0000256" key="1">
    <source>
        <dbReference type="ARBA" id="ARBA00004651"/>
    </source>
</evidence>
<dbReference type="InterPro" id="IPR003593">
    <property type="entry name" value="AAA+_ATPase"/>
</dbReference>
<dbReference type="GO" id="GO:0005524">
    <property type="term" value="F:ATP binding"/>
    <property type="evidence" value="ECO:0007669"/>
    <property type="project" value="UniProtKB-KW"/>
</dbReference>
<evidence type="ECO:0000256" key="2">
    <source>
        <dbReference type="ARBA" id="ARBA00022448"/>
    </source>
</evidence>
<dbReference type="InterPro" id="IPR039421">
    <property type="entry name" value="Type_1_exporter"/>
</dbReference>
<evidence type="ECO:0000256" key="7">
    <source>
        <dbReference type="ARBA" id="ARBA00022989"/>
    </source>
</evidence>
<evidence type="ECO:0000259" key="11">
    <source>
        <dbReference type="PROSITE" id="PS50929"/>
    </source>
</evidence>
<comment type="subcellular location">
    <subcellularLocation>
        <location evidence="1">Cell membrane</location>
        <topology evidence="1">Multi-pass membrane protein</topology>
    </subcellularLocation>
</comment>
<feature type="domain" description="ABC transmembrane type-1" evidence="11">
    <location>
        <begin position="1"/>
        <end position="285"/>
    </location>
</feature>
<dbReference type="SMART" id="SM00382">
    <property type="entry name" value="AAA"/>
    <property type="match status" value="1"/>
</dbReference>
<dbReference type="InterPro" id="IPR027417">
    <property type="entry name" value="P-loop_NTPase"/>
</dbReference>
<dbReference type="PANTHER" id="PTHR24221">
    <property type="entry name" value="ATP-BINDING CASSETTE SUB-FAMILY B"/>
    <property type="match status" value="1"/>
</dbReference>
<keyword evidence="4 9" id="KW-0812">Transmembrane</keyword>
<sequence>MIILETLLFFGSIYALKMLIDAVSITISKEQTEVEEIMYTLVWAALLTICYHVIKAFSVYATEIQSAKVSEHLYAKIHEKAAALDYSFYESPEYFDVLQRAKESGYDRPHAVVVTLFDTLKQVLGLFAIASVIFSIDALLLPLLVACMLPTLFIRIYYSDKLNLLRLRHTALERQSGYFGSLLTSENSAKEVRLFGLGDHFMSRLVDIRKAIVGERLAISYRRTIKEVMATVLATFGFFACIAYVVWGSIKGLVTIGDIAVFLVIFPQVFNMMQGVTNGITVVYHNNIFVKSIFDLFDVKGTEKRTVETEVTIESEAPISLELDNVSFIYPHAAKPTLSGINLSFPEGKVVAIVGLNGAGKSTLIKLICKLYEPTQGNISLGNVSINSFPDRQYRRYISAVFQDFCRYNVSVLENISLGDISKPTHELNKVKSAAQRAGAHEFIESLSDGYDTIMGRIFENGNEVSIGQWQKIAIARALYSSSKFLVLDEATSALDAKSEQKFFQELKENLNGRGALVISHRHSTVRHADYIYVLSNGKIIESGTYEQLQYAGGEFASLFKKEFVQEF</sequence>
<evidence type="ECO:0000256" key="8">
    <source>
        <dbReference type="ARBA" id="ARBA00023136"/>
    </source>
</evidence>
<evidence type="ECO:0000313" key="13">
    <source>
        <dbReference type="Proteomes" id="UP000660862"/>
    </source>
</evidence>
<organism evidence="12 13">
    <name type="scientific">Parapedobacter pyrenivorans</name>
    <dbReference type="NCBI Taxonomy" id="1305674"/>
    <lineage>
        <taxon>Bacteria</taxon>
        <taxon>Pseudomonadati</taxon>
        <taxon>Bacteroidota</taxon>
        <taxon>Sphingobacteriia</taxon>
        <taxon>Sphingobacteriales</taxon>
        <taxon>Sphingobacteriaceae</taxon>
        <taxon>Parapedobacter</taxon>
    </lineage>
</organism>
<evidence type="ECO:0000259" key="10">
    <source>
        <dbReference type="PROSITE" id="PS50893"/>
    </source>
</evidence>
<dbReference type="PROSITE" id="PS50893">
    <property type="entry name" value="ABC_TRANSPORTER_2"/>
    <property type="match status" value="1"/>
</dbReference>
<dbReference type="Gene3D" id="1.20.1560.10">
    <property type="entry name" value="ABC transporter type 1, transmembrane domain"/>
    <property type="match status" value="1"/>
</dbReference>
<accession>A0A917HYN2</accession>
<dbReference type="GO" id="GO:0034040">
    <property type="term" value="F:ATPase-coupled lipid transmembrane transporter activity"/>
    <property type="evidence" value="ECO:0007669"/>
    <property type="project" value="TreeGrafter"/>
</dbReference>
<dbReference type="EMBL" id="BMER01000004">
    <property type="protein sequence ID" value="GGG98362.1"/>
    <property type="molecule type" value="Genomic_DNA"/>
</dbReference>
<keyword evidence="6" id="KW-0067">ATP-binding</keyword>
<dbReference type="InterPro" id="IPR036640">
    <property type="entry name" value="ABC1_TM_sf"/>
</dbReference>
<dbReference type="FunFam" id="3.40.50.300:FF:000299">
    <property type="entry name" value="ABC transporter ATP-binding protein/permease"/>
    <property type="match status" value="1"/>
</dbReference>
<keyword evidence="5" id="KW-0547">Nucleotide-binding</keyword>
<evidence type="ECO:0000256" key="6">
    <source>
        <dbReference type="ARBA" id="ARBA00022840"/>
    </source>
</evidence>
<comment type="caution">
    <text evidence="12">The sequence shown here is derived from an EMBL/GenBank/DDBJ whole genome shotgun (WGS) entry which is preliminary data.</text>
</comment>
<dbReference type="GO" id="GO:0016887">
    <property type="term" value="F:ATP hydrolysis activity"/>
    <property type="evidence" value="ECO:0007669"/>
    <property type="project" value="InterPro"/>
</dbReference>
<reference evidence="12" key="2">
    <citation type="submission" date="2020-09" db="EMBL/GenBank/DDBJ databases">
        <authorList>
            <person name="Sun Q."/>
            <person name="Zhou Y."/>
        </authorList>
    </citation>
    <scope>NUCLEOTIDE SEQUENCE</scope>
    <source>
        <strain evidence="12">CGMCC 1.12195</strain>
    </source>
</reference>
<dbReference type="InterPro" id="IPR011527">
    <property type="entry name" value="ABC1_TM_dom"/>
</dbReference>
<evidence type="ECO:0000256" key="3">
    <source>
        <dbReference type="ARBA" id="ARBA00022475"/>
    </source>
</evidence>
<proteinExistence type="predicted"/>
<reference evidence="12" key="1">
    <citation type="journal article" date="2014" name="Int. J. Syst. Evol. Microbiol.">
        <title>Complete genome sequence of Corynebacterium casei LMG S-19264T (=DSM 44701T), isolated from a smear-ripened cheese.</title>
        <authorList>
            <consortium name="US DOE Joint Genome Institute (JGI-PGF)"/>
            <person name="Walter F."/>
            <person name="Albersmeier A."/>
            <person name="Kalinowski J."/>
            <person name="Ruckert C."/>
        </authorList>
    </citation>
    <scope>NUCLEOTIDE SEQUENCE</scope>
    <source>
        <strain evidence="12">CGMCC 1.12195</strain>
    </source>
</reference>
<evidence type="ECO:0000256" key="9">
    <source>
        <dbReference type="SAM" id="Phobius"/>
    </source>
</evidence>
<dbReference type="PROSITE" id="PS50929">
    <property type="entry name" value="ABC_TM1F"/>
    <property type="match status" value="1"/>
</dbReference>
<dbReference type="InterPro" id="IPR003439">
    <property type="entry name" value="ABC_transporter-like_ATP-bd"/>
</dbReference>
<name>A0A917HYN2_9SPHI</name>
<evidence type="ECO:0000313" key="12">
    <source>
        <dbReference type="EMBL" id="GGG98362.1"/>
    </source>
</evidence>
<evidence type="ECO:0000256" key="5">
    <source>
        <dbReference type="ARBA" id="ARBA00022741"/>
    </source>
</evidence>
<protein>
    <submittedName>
        <fullName evidence="12">ABC transporter permease</fullName>
    </submittedName>
</protein>
<dbReference type="PANTHER" id="PTHR24221:SF646">
    <property type="entry name" value="HAEMOLYSIN SECRETION ATP-BINDING PROTEIN"/>
    <property type="match status" value="1"/>
</dbReference>
<dbReference type="Gene3D" id="3.40.50.300">
    <property type="entry name" value="P-loop containing nucleotide triphosphate hydrolases"/>
    <property type="match status" value="1"/>
</dbReference>
<dbReference type="Pfam" id="PF00005">
    <property type="entry name" value="ABC_tran"/>
    <property type="match status" value="1"/>
</dbReference>
<gene>
    <name evidence="12" type="ORF">GCM10007415_37430</name>
</gene>
<dbReference type="Proteomes" id="UP000660862">
    <property type="component" value="Unassembled WGS sequence"/>
</dbReference>
<feature type="transmembrane region" description="Helical" evidence="9">
    <location>
        <begin position="228"/>
        <end position="247"/>
    </location>
</feature>